<evidence type="ECO:0000313" key="4">
    <source>
        <dbReference type="Proteomes" id="UP000468650"/>
    </source>
</evidence>
<feature type="domain" description="Outer membrane protein beta-barrel" evidence="2">
    <location>
        <begin position="21"/>
        <end position="207"/>
    </location>
</feature>
<reference evidence="3 4" key="1">
    <citation type="submission" date="2019-09" db="EMBL/GenBank/DDBJ databases">
        <title>Genomes of family Cryomorphaceae.</title>
        <authorList>
            <person name="Bowman J.P."/>
        </authorList>
    </citation>
    <scope>NUCLEOTIDE SEQUENCE [LARGE SCALE GENOMIC DNA]</scope>
    <source>
        <strain evidence="3 4">LMG 25704</strain>
    </source>
</reference>
<dbReference type="AlphaFoldDB" id="A0A6N6RHL1"/>
<dbReference type="InterPro" id="IPR025665">
    <property type="entry name" value="Beta-barrel_OMP_2"/>
</dbReference>
<name>A0A6N6RHL1_9FLAO</name>
<feature type="signal peptide" evidence="1">
    <location>
        <begin position="1"/>
        <end position="22"/>
    </location>
</feature>
<dbReference type="RefSeq" id="WP_151667632.1">
    <property type="nucleotide sequence ID" value="NZ_WBVO01000007.1"/>
</dbReference>
<organism evidence="3 4">
    <name type="scientific">Phaeocystidibacter luteus</name>
    <dbReference type="NCBI Taxonomy" id="911197"/>
    <lineage>
        <taxon>Bacteria</taxon>
        <taxon>Pseudomonadati</taxon>
        <taxon>Bacteroidota</taxon>
        <taxon>Flavobacteriia</taxon>
        <taxon>Flavobacteriales</taxon>
        <taxon>Phaeocystidibacteraceae</taxon>
        <taxon>Phaeocystidibacter</taxon>
    </lineage>
</organism>
<proteinExistence type="predicted"/>
<keyword evidence="4" id="KW-1185">Reference proteome</keyword>
<comment type="caution">
    <text evidence="3">The sequence shown here is derived from an EMBL/GenBank/DDBJ whole genome shotgun (WGS) entry which is preliminary data.</text>
</comment>
<evidence type="ECO:0000313" key="3">
    <source>
        <dbReference type="EMBL" id="KAB2809809.1"/>
    </source>
</evidence>
<keyword evidence="1" id="KW-0732">Signal</keyword>
<dbReference type="EMBL" id="WBVO01000007">
    <property type="protein sequence ID" value="KAB2809809.1"/>
    <property type="molecule type" value="Genomic_DNA"/>
</dbReference>
<dbReference type="OrthoDB" id="1467485at2"/>
<feature type="chain" id="PRO_5026726634" evidence="1">
    <location>
        <begin position="23"/>
        <end position="234"/>
    </location>
</feature>
<evidence type="ECO:0000259" key="2">
    <source>
        <dbReference type="Pfam" id="PF13568"/>
    </source>
</evidence>
<protein>
    <submittedName>
        <fullName evidence="3">PorT family protein</fullName>
    </submittedName>
</protein>
<evidence type="ECO:0000256" key="1">
    <source>
        <dbReference type="SAM" id="SignalP"/>
    </source>
</evidence>
<dbReference type="Pfam" id="PF13568">
    <property type="entry name" value="OMP_b-brl_2"/>
    <property type="match status" value="1"/>
</dbReference>
<sequence>MLKASKFITLLLLVLGSSSAFAQNGTKNLRLYDQRPVHFGFYVGVNFYDFQLRMKEDISKVPDFFGVRTEVSPGYSIGIVSDLRLSHHLNLRFLPSFVNTERKLYFDMIDPYSGIRSEQERIIESSLVQAPFELKFKTERIHNHRWYVLAGFTYSFDLASKEKLEDDLIFKLNSSDLSYDFGIGMDIYFEYFKLSPQIKGFWGFQDLTIPDGTVPVSGLESTHTRGMLFCLTFE</sequence>
<dbReference type="Proteomes" id="UP000468650">
    <property type="component" value="Unassembled WGS sequence"/>
</dbReference>
<accession>A0A6N6RHL1</accession>
<gene>
    <name evidence="3" type="ORF">F8C67_09650</name>
</gene>